<evidence type="ECO:0008006" key="2">
    <source>
        <dbReference type="Google" id="ProtNLM"/>
    </source>
</evidence>
<proteinExistence type="predicted"/>
<evidence type="ECO:0000313" key="1">
    <source>
        <dbReference type="EMBL" id="GAH35982.1"/>
    </source>
</evidence>
<accession>X1ETV2</accession>
<feature type="non-terminal residue" evidence="1">
    <location>
        <position position="1"/>
    </location>
</feature>
<organism evidence="1">
    <name type="scientific">marine sediment metagenome</name>
    <dbReference type="NCBI Taxonomy" id="412755"/>
    <lineage>
        <taxon>unclassified sequences</taxon>
        <taxon>metagenomes</taxon>
        <taxon>ecological metagenomes</taxon>
    </lineage>
</organism>
<name>X1ETV2_9ZZZZ</name>
<dbReference type="AlphaFoldDB" id="X1ETV2"/>
<dbReference type="EMBL" id="BARU01010684">
    <property type="protein sequence ID" value="GAH35982.1"/>
    <property type="molecule type" value="Genomic_DNA"/>
</dbReference>
<reference evidence="1" key="1">
    <citation type="journal article" date="2014" name="Front. Microbiol.">
        <title>High frequency of phylogenetically diverse reductive dehalogenase-homologous genes in deep subseafloor sedimentary metagenomes.</title>
        <authorList>
            <person name="Kawai M."/>
            <person name="Futagami T."/>
            <person name="Toyoda A."/>
            <person name="Takaki Y."/>
            <person name="Nishi S."/>
            <person name="Hori S."/>
            <person name="Arai W."/>
            <person name="Tsubouchi T."/>
            <person name="Morono Y."/>
            <person name="Uchiyama I."/>
            <person name="Ito T."/>
            <person name="Fujiyama A."/>
            <person name="Inagaki F."/>
            <person name="Takami H."/>
        </authorList>
    </citation>
    <scope>NUCLEOTIDE SEQUENCE</scope>
    <source>
        <strain evidence="1">Expedition CK06-06</strain>
    </source>
</reference>
<gene>
    <name evidence="1" type="ORF">S03H2_20299</name>
</gene>
<comment type="caution">
    <text evidence="1">The sequence shown here is derived from an EMBL/GenBank/DDBJ whole genome shotgun (WGS) entry which is preliminary data.</text>
</comment>
<protein>
    <recommendedName>
        <fullName evidence="2">Tetratricopeptide repeat protein</fullName>
    </recommendedName>
</protein>
<sequence length="41" mass="4909">GHLFKLVKQQYDYPEAFQYLGKAYQELGLDEKAKWAFERAQ</sequence>